<evidence type="ECO:0000259" key="1">
    <source>
        <dbReference type="PROSITE" id="PS51384"/>
    </source>
</evidence>
<dbReference type="InterPro" id="IPR013113">
    <property type="entry name" value="SIP_FAD-bd"/>
</dbReference>
<keyword evidence="3" id="KW-1185">Reference proteome</keyword>
<dbReference type="Pfam" id="PF08021">
    <property type="entry name" value="FAD_binding_9"/>
    <property type="match status" value="1"/>
</dbReference>
<dbReference type="InterPro" id="IPR039261">
    <property type="entry name" value="FNR_nucleotide-bd"/>
</dbReference>
<gene>
    <name evidence="2" type="ORF">JK363_18715</name>
</gene>
<dbReference type="InterPro" id="IPR007037">
    <property type="entry name" value="SIP_rossman_dom"/>
</dbReference>
<dbReference type="Proteomes" id="UP000634229">
    <property type="component" value="Unassembled WGS sequence"/>
</dbReference>
<dbReference type="InterPro" id="IPR017927">
    <property type="entry name" value="FAD-bd_FR_type"/>
</dbReference>
<name>A0ABS1NF30_9ACTN</name>
<dbReference type="Gene3D" id="2.40.30.10">
    <property type="entry name" value="Translation factors"/>
    <property type="match status" value="1"/>
</dbReference>
<accession>A0ABS1NF30</accession>
<feature type="domain" description="FAD-binding FR-type" evidence="1">
    <location>
        <begin position="1"/>
        <end position="103"/>
    </location>
</feature>
<protein>
    <submittedName>
        <fullName evidence="2">Siderophore-interacting protein</fullName>
    </submittedName>
</protein>
<dbReference type="PANTHER" id="PTHR30157">
    <property type="entry name" value="FERRIC REDUCTASE, NADPH-DEPENDENT"/>
    <property type="match status" value="1"/>
</dbReference>
<evidence type="ECO:0000313" key="2">
    <source>
        <dbReference type="EMBL" id="MBL1098656.1"/>
    </source>
</evidence>
<reference evidence="2 3" key="1">
    <citation type="submission" date="2021-01" db="EMBL/GenBank/DDBJ databases">
        <title>WGS of actinomycetes isolated from Thailand.</title>
        <authorList>
            <person name="Thawai C."/>
        </authorList>
    </citation>
    <scope>NUCLEOTIDE SEQUENCE [LARGE SCALE GENOMIC DNA]</scope>
    <source>
        <strain evidence="2 3">CA1R205</strain>
    </source>
</reference>
<organism evidence="2 3">
    <name type="scientific">Streptomyces coffeae</name>
    <dbReference type="NCBI Taxonomy" id="621382"/>
    <lineage>
        <taxon>Bacteria</taxon>
        <taxon>Bacillati</taxon>
        <taxon>Actinomycetota</taxon>
        <taxon>Actinomycetes</taxon>
        <taxon>Kitasatosporales</taxon>
        <taxon>Streptomycetaceae</taxon>
        <taxon>Streptomyces</taxon>
    </lineage>
</organism>
<dbReference type="EMBL" id="JAERRF010000010">
    <property type="protein sequence ID" value="MBL1098656.1"/>
    <property type="molecule type" value="Genomic_DNA"/>
</dbReference>
<evidence type="ECO:0000313" key="3">
    <source>
        <dbReference type="Proteomes" id="UP000634229"/>
    </source>
</evidence>
<dbReference type="PROSITE" id="PS51384">
    <property type="entry name" value="FAD_FR"/>
    <property type="match status" value="1"/>
</dbReference>
<dbReference type="InterPro" id="IPR039374">
    <property type="entry name" value="SIP_fam"/>
</dbReference>
<dbReference type="PANTHER" id="PTHR30157:SF0">
    <property type="entry name" value="NADPH-DEPENDENT FERRIC-CHELATE REDUCTASE"/>
    <property type="match status" value="1"/>
</dbReference>
<dbReference type="RefSeq" id="WP_201876080.1">
    <property type="nucleotide sequence ID" value="NZ_JAERRF010000010.1"/>
</dbReference>
<comment type="caution">
    <text evidence="2">The sequence shown here is derived from an EMBL/GenBank/DDBJ whole genome shotgun (WGS) entry which is preliminary data.</text>
</comment>
<sequence length="225" mass="24849">MNLLERFLVRGTVEYAGVAAGRIRRVRIACRPLSWTPGQHVRLHLGGLRGPRRTYSVWDLDGRAMELRMLDHGGDGPGARWARTVRPGEQVLFGRPEGGFITRPAPYHLFVGEETATAAFGPMMAALAPSATVHGLVEVDTENDRLPLPREVCWRFRHGAPAASSHTLPAALRELDLPGRPGVAYVAGEARTVQAVREHLVNDRGWPRRSVVTKPFWTPGRTGME</sequence>
<dbReference type="InterPro" id="IPR017938">
    <property type="entry name" value="Riboflavin_synthase-like_b-brl"/>
</dbReference>
<proteinExistence type="predicted"/>
<dbReference type="CDD" id="cd06193">
    <property type="entry name" value="siderophore_interacting"/>
    <property type="match status" value="1"/>
</dbReference>
<dbReference type="Pfam" id="PF04954">
    <property type="entry name" value="SIP"/>
    <property type="match status" value="1"/>
</dbReference>
<dbReference type="SUPFAM" id="SSF63380">
    <property type="entry name" value="Riboflavin synthase domain-like"/>
    <property type="match status" value="1"/>
</dbReference>
<dbReference type="Gene3D" id="3.40.50.80">
    <property type="entry name" value="Nucleotide-binding domain of ferredoxin-NADP reductase (FNR) module"/>
    <property type="match status" value="1"/>
</dbReference>